<dbReference type="EMBL" id="BAABME010014344">
    <property type="protein sequence ID" value="GAA0187094.1"/>
    <property type="molecule type" value="Genomic_DNA"/>
</dbReference>
<accession>A0AAV3S1J9</accession>
<dbReference type="PANTHER" id="PTHR47266">
    <property type="entry name" value="ENDONUCLEASE-RELATED"/>
    <property type="match status" value="1"/>
</dbReference>
<organism evidence="2 3">
    <name type="scientific">Lithospermum erythrorhizon</name>
    <name type="common">Purple gromwell</name>
    <name type="synonym">Lithospermum officinale var. erythrorhizon</name>
    <dbReference type="NCBI Taxonomy" id="34254"/>
    <lineage>
        <taxon>Eukaryota</taxon>
        <taxon>Viridiplantae</taxon>
        <taxon>Streptophyta</taxon>
        <taxon>Embryophyta</taxon>
        <taxon>Tracheophyta</taxon>
        <taxon>Spermatophyta</taxon>
        <taxon>Magnoliopsida</taxon>
        <taxon>eudicotyledons</taxon>
        <taxon>Gunneridae</taxon>
        <taxon>Pentapetalae</taxon>
        <taxon>asterids</taxon>
        <taxon>lamiids</taxon>
        <taxon>Boraginales</taxon>
        <taxon>Boraginaceae</taxon>
        <taxon>Boraginoideae</taxon>
        <taxon>Lithospermeae</taxon>
        <taxon>Lithospermum</taxon>
    </lineage>
</organism>
<feature type="domain" description="Integrase zinc-binding" evidence="1">
    <location>
        <begin position="22"/>
        <end position="78"/>
    </location>
</feature>
<dbReference type="AlphaFoldDB" id="A0AAV3S1J9"/>
<evidence type="ECO:0000259" key="1">
    <source>
        <dbReference type="Pfam" id="PF17921"/>
    </source>
</evidence>
<protein>
    <recommendedName>
        <fullName evidence="1">Integrase zinc-binding domain-containing protein</fullName>
    </recommendedName>
</protein>
<dbReference type="Pfam" id="PF17921">
    <property type="entry name" value="Integrase_H2C2"/>
    <property type="match status" value="1"/>
</dbReference>
<dbReference type="Gene3D" id="1.10.340.70">
    <property type="match status" value="1"/>
</dbReference>
<dbReference type="InterPro" id="IPR052160">
    <property type="entry name" value="Gypsy_RT_Integrase-like"/>
</dbReference>
<keyword evidence="3" id="KW-1185">Reference proteome</keyword>
<proteinExistence type="predicted"/>
<comment type="caution">
    <text evidence="2">The sequence shown here is derived from an EMBL/GenBank/DDBJ whole genome shotgun (WGS) entry which is preliminary data.</text>
</comment>
<gene>
    <name evidence="2" type="ORF">LIER_34382</name>
</gene>
<evidence type="ECO:0000313" key="2">
    <source>
        <dbReference type="EMBL" id="GAA0187094.1"/>
    </source>
</evidence>
<sequence length="155" mass="17892">MVQGELYRRWHLGPLLFCVAKRNIDQVLCEVHEGEVCRHHMGAKSLALKITRAGYFWPMLMNDAAEYVKKCNSCQKMQGVPRQPVIEMTPVLWQFPFAIWGIDLIGQFFKPPVKYKDAIVAVEYFSKWVEAAPLKLKMWKNSFGRTSSPVLAFRG</sequence>
<evidence type="ECO:0000313" key="3">
    <source>
        <dbReference type="Proteomes" id="UP001454036"/>
    </source>
</evidence>
<reference evidence="2 3" key="1">
    <citation type="submission" date="2024-01" db="EMBL/GenBank/DDBJ databases">
        <title>The complete chloroplast genome sequence of Lithospermum erythrorhizon: insights into the phylogenetic relationship among Boraginaceae species and the maternal lineages of purple gromwells.</title>
        <authorList>
            <person name="Okada T."/>
            <person name="Watanabe K."/>
        </authorList>
    </citation>
    <scope>NUCLEOTIDE SEQUENCE [LARGE SCALE GENOMIC DNA]</scope>
</reference>
<name>A0AAV3S1J9_LITER</name>
<dbReference type="InterPro" id="IPR041588">
    <property type="entry name" value="Integrase_H2C2"/>
</dbReference>
<dbReference type="Proteomes" id="UP001454036">
    <property type="component" value="Unassembled WGS sequence"/>
</dbReference>